<evidence type="ECO:0000256" key="5">
    <source>
        <dbReference type="ARBA" id="ARBA00022573"/>
    </source>
</evidence>
<feature type="transmembrane region" description="Helical" evidence="9">
    <location>
        <begin position="291"/>
        <end position="307"/>
    </location>
</feature>
<evidence type="ECO:0000256" key="3">
    <source>
        <dbReference type="ARBA" id="ARBA00006263"/>
    </source>
</evidence>
<evidence type="ECO:0000256" key="9">
    <source>
        <dbReference type="SAM" id="Phobius"/>
    </source>
</evidence>
<dbReference type="InterPro" id="IPR004485">
    <property type="entry name" value="Cobalamin_biosynth_CobD/CbiB"/>
</dbReference>
<comment type="subcellular location">
    <subcellularLocation>
        <location evidence="1">Cell membrane</location>
        <topology evidence="1">Multi-pass membrane protein</topology>
    </subcellularLocation>
</comment>
<keyword evidence="4" id="KW-1003">Cell membrane</keyword>
<dbReference type="HAMAP" id="MF_00024">
    <property type="entry name" value="CobD_CbiB"/>
    <property type="match status" value="1"/>
</dbReference>
<accession>A0A3B1ACH1</accession>
<protein>
    <submittedName>
        <fullName evidence="10">Adenosylcobinamide-phosphate synthase</fullName>
        <ecNumber evidence="10">6.3.1.10</ecNumber>
    </submittedName>
</protein>
<reference evidence="10" key="1">
    <citation type="submission" date="2018-06" db="EMBL/GenBank/DDBJ databases">
        <authorList>
            <person name="Zhirakovskaya E."/>
        </authorList>
    </citation>
    <scope>NUCLEOTIDE SEQUENCE</scope>
</reference>
<dbReference type="UniPathway" id="UPA00148"/>
<keyword evidence="7 9" id="KW-1133">Transmembrane helix</keyword>
<proteinExistence type="inferred from homology"/>
<evidence type="ECO:0000256" key="2">
    <source>
        <dbReference type="ARBA" id="ARBA00004953"/>
    </source>
</evidence>
<dbReference type="GO" id="GO:0009236">
    <property type="term" value="P:cobalamin biosynthetic process"/>
    <property type="evidence" value="ECO:0007669"/>
    <property type="project" value="UniProtKB-UniPathway"/>
</dbReference>
<comment type="pathway">
    <text evidence="2">Cofactor biosynthesis; adenosylcobalamin biosynthesis.</text>
</comment>
<evidence type="ECO:0000256" key="1">
    <source>
        <dbReference type="ARBA" id="ARBA00004651"/>
    </source>
</evidence>
<dbReference type="EMBL" id="UOFT01000050">
    <property type="protein sequence ID" value="VAW95969.1"/>
    <property type="molecule type" value="Genomic_DNA"/>
</dbReference>
<dbReference type="AlphaFoldDB" id="A0A3B1ACH1"/>
<evidence type="ECO:0000256" key="7">
    <source>
        <dbReference type="ARBA" id="ARBA00022989"/>
    </source>
</evidence>
<dbReference type="Pfam" id="PF03186">
    <property type="entry name" value="CobD_Cbib"/>
    <property type="match status" value="1"/>
</dbReference>
<evidence type="ECO:0000313" key="10">
    <source>
        <dbReference type="EMBL" id="VAW95969.1"/>
    </source>
</evidence>
<gene>
    <name evidence="10" type="ORF">MNBD_GAMMA23-1243</name>
</gene>
<dbReference type="EC" id="6.3.1.10" evidence="10"/>
<dbReference type="GO" id="GO:0048472">
    <property type="term" value="F:threonine-phosphate decarboxylase activity"/>
    <property type="evidence" value="ECO:0007669"/>
    <property type="project" value="InterPro"/>
</dbReference>
<sequence>MITELQLLVAVLLDTVFGDPKRFHPLAGFGHIALKIESFLYGSQSINNSQRKFRGVVAWALVVLPLVALTAWLTQDSASASLIIGTLLLYVTLGSQSLGQHAMAVSTALVNKDIVQARQQIQMMVSRDTAKMQDSDISRATIESVLENGNDAIFAAIFWFLILGAPGVVLYRLANTLDAMWGYRNARYHAFGWFAARVDDGLNWMPARLTALTYALVGKTRQAFFCWKTQAKQWKGFNPGVVMSAGAGALGLELGGAAQYHGQVVARPALGQGAQPNALDIKRSVQLVQRSLWLWLIIIFIAGVFYAV</sequence>
<dbReference type="GO" id="GO:0043757">
    <property type="term" value="F:adenosylcobinamide-phosphate synthase activity"/>
    <property type="evidence" value="ECO:0007669"/>
    <property type="project" value="UniProtKB-EC"/>
</dbReference>
<keyword evidence="5" id="KW-0169">Cobalamin biosynthesis</keyword>
<feature type="transmembrane region" description="Helical" evidence="9">
    <location>
        <begin position="56"/>
        <end position="73"/>
    </location>
</feature>
<keyword evidence="6 9" id="KW-0812">Transmembrane</keyword>
<feature type="transmembrane region" description="Helical" evidence="9">
    <location>
        <begin position="152"/>
        <end position="174"/>
    </location>
</feature>
<dbReference type="PANTHER" id="PTHR34308:SF1">
    <property type="entry name" value="COBALAMIN BIOSYNTHESIS PROTEIN CBIB"/>
    <property type="match status" value="1"/>
</dbReference>
<dbReference type="PANTHER" id="PTHR34308">
    <property type="entry name" value="COBALAMIN BIOSYNTHESIS PROTEIN CBIB"/>
    <property type="match status" value="1"/>
</dbReference>
<keyword evidence="8 9" id="KW-0472">Membrane</keyword>
<keyword evidence="10" id="KW-0436">Ligase</keyword>
<dbReference type="NCBIfam" id="TIGR00380">
    <property type="entry name" value="cobal_cbiB"/>
    <property type="match status" value="1"/>
</dbReference>
<dbReference type="GO" id="GO:0005886">
    <property type="term" value="C:plasma membrane"/>
    <property type="evidence" value="ECO:0007669"/>
    <property type="project" value="UniProtKB-SubCell"/>
</dbReference>
<evidence type="ECO:0000256" key="8">
    <source>
        <dbReference type="ARBA" id="ARBA00023136"/>
    </source>
</evidence>
<evidence type="ECO:0000256" key="4">
    <source>
        <dbReference type="ARBA" id="ARBA00022475"/>
    </source>
</evidence>
<organism evidence="10">
    <name type="scientific">hydrothermal vent metagenome</name>
    <dbReference type="NCBI Taxonomy" id="652676"/>
    <lineage>
        <taxon>unclassified sequences</taxon>
        <taxon>metagenomes</taxon>
        <taxon>ecological metagenomes</taxon>
    </lineage>
</organism>
<name>A0A3B1ACH1_9ZZZZ</name>
<comment type="similarity">
    <text evidence="3">Belongs to the CobD/CbiB family.</text>
</comment>
<evidence type="ECO:0000256" key="6">
    <source>
        <dbReference type="ARBA" id="ARBA00022692"/>
    </source>
</evidence>